<dbReference type="RefSeq" id="XP_044563179.1">
    <property type="nucleotide sequence ID" value="XM_044705463.1"/>
</dbReference>
<dbReference type="AlphaFoldDB" id="A0A6A5BTE2"/>
<sequence length="148" mass="17652">MSTKCYRRTSSKYSSKKRKYERIHHQDLSNGLEEQNELPMRHERSPKQVKKQLKFNFEQQETNPNNKSSCASTQANPLSLPQLKKQLDECIERYPDLMTTLLSLVRKHVLTKQHVIDQCKEFMHRQPHDTDTWLLRRSFPPPLPSYPF</sequence>
<evidence type="ECO:0000313" key="2">
    <source>
        <dbReference type="EMBL" id="KAF0978466.1"/>
    </source>
</evidence>
<proteinExistence type="predicted"/>
<accession>A0A6A5BTE2</accession>
<feature type="compositionally biased region" description="Basic residues" evidence="1">
    <location>
        <begin position="1"/>
        <end position="22"/>
    </location>
</feature>
<dbReference type="EMBL" id="VFQX01000029">
    <property type="protein sequence ID" value="KAF0978466.1"/>
    <property type="molecule type" value="Genomic_DNA"/>
</dbReference>
<evidence type="ECO:0000313" key="3">
    <source>
        <dbReference type="Proteomes" id="UP000444721"/>
    </source>
</evidence>
<comment type="caution">
    <text evidence="2">The sequence shown here is derived from an EMBL/GenBank/DDBJ whole genome shotgun (WGS) entry which is preliminary data.</text>
</comment>
<dbReference type="Proteomes" id="UP000444721">
    <property type="component" value="Unassembled WGS sequence"/>
</dbReference>
<evidence type="ECO:0000256" key="1">
    <source>
        <dbReference type="SAM" id="MobiDB-lite"/>
    </source>
</evidence>
<dbReference type="GeneID" id="68109504"/>
<dbReference type="VEuPathDB" id="AmoebaDB:NF0103650"/>
<name>A0A6A5BTE2_NAEFO</name>
<protein>
    <submittedName>
        <fullName evidence="2">Uncharacterized protein</fullName>
    </submittedName>
</protein>
<dbReference type="VEuPathDB" id="AmoebaDB:FDP41_002286"/>
<feature type="region of interest" description="Disordered" evidence="1">
    <location>
        <begin position="1"/>
        <end position="48"/>
    </location>
</feature>
<dbReference type="OrthoDB" id="10575946at2759"/>
<gene>
    <name evidence="2" type="ORF">FDP41_002286</name>
</gene>
<reference evidence="2 3" key="1">
    <citation type="journal article" date="2019" name="Sci. Rep.">
        <title>Nanopore sequencing improves the draft genome of the human pathogenic amoeba Naegleria fowleri.</title>
        <authorList>
            <person name="Liechti N."/>
            <person name="Schurch N."/>
            <person name="Bruggmann R."/>
            <person name="Wittwer M."/>
        </authorList>
    </citation>
    <scope>NUCLEOTIDE SEQUENCE [LARGE SCALE GENOMIC DNA]</scope>
    <source>
        <strain evidence="2 3">ATCC 30894</strain>
    </source>
</reference>
<organism evidence="2 3">
    <name type="scientific">Naegleria fowleri</name>
    <name type="common">Brain eating amoeba</name>
    <dbReference type="NCBI Taxonomy" id="5763"/>
    <lineage>
        <taxon>Eukaryota</taxon>
        <taxon>Discoba</taxon>
        <taxon>Heterolobosea</taxon>
        <taxon>Tetramitia</taxon>
        <taxon>Eutetramitia</taxon>
        <taxon>Vahlkampfiidae</taxon>
        <taxon>Naegleria</taxon>
    </lineage>
</organism>
<keyword evidence="3" id="KW-1185">Reference proteome</keyword>